<evidence type="ECO:0000313" key="2">
    <source>
        <dbReference type="Proteomes" id="UP001152795"/>
    </source>
</evidence>
<name>A0A6S7J4M6_PARCT</name>
<feature type="non-terminal residue" evidence="1">
    <location>
        <position position="1"/>
    </location>
</feature>
<comment type="caution">
    <text evidence="1">The sequence shown here is derived from an EMBL/GenBank/DDBJ whole genome shotgun (WGS) entry which is preliminary data.</text>
</comment>
<dbReference type="Proteomes" id="UP001152795">
    <property type="component" value="Unassembled WGS sequence"/>
</dbReference>
<accession>A0A6S7J4M6</accession>
<dbReference type="AlphaFoldDB" id="A0A6S7J4M6"/>
<proteinExistence type="predicted"/>
<evidence type="ECO:0000313" key="1">
    <source>
        <dbReference type="EMBL" id="CAB4026846.1"/>
    </source>
</evidence>
<sequence length="171" mass="18666">ADLNGFTSDHIRRLPNSPTQNGTDSILSFYALLPSGSGLLPTSVLATIFTSHQDKILSGVDSELEEPGVSIASTETPALTSTQTQNIVPIIIFNHRSGRVNTLVVVDIRVTVTAKMNLFCFSTHGDQDMVLKKISSKLRLTKQKSFVKTDTFVVAKKRRGNLLLAKNNNLL</sequence>
<keyword evidence="2" id="KW-1185">Reference proteome</keyword>
<organism evidence="1 2">
    <name type="scientific">Paramuricea clavata</name>
    <name type="common">Red gorgonian</name>
    <name type="synonym">Violescent sea-whip</name>
    <dbReference type="NCBI Taxonomy" id="317549"/>
    <lineage>
        <taxon>Eukaryota</taxon>
        <taxon>Metazoa</taxon>
        <taxon>Cnidaria</taxon>
        <taxon>Anthozoa</taxon>
        <taxon>Octocorallia</taxon>
        <taxon>Malacalcyonacea</taxon>
        <taxon>Plexauridae</taxon>
        <taxon>Paramuricea</taxon>
    </lineage>
</organism>
<dbReference type="EMBL" id="CACRXK020014445">
    <property type="protein sequence ID" value="CAB4026846.1"/>
    <property type="molecule type" value="Genomic_DNA"/>
</dbReference>
<reference evidence="1" key="1">
    <citation type="submission" date="2020-04" db="EMBL/GenBank/DDBJ databases">
        <authorList>
            <person name="Alioto T."/>
            <person name="Alioto T."/>
            <person name="Gomez Garrido J."/>
        </authorList>
    </citation>
    <scope>NUCLEOTIDE SEQUENCE</scope>
    <source>
        <strain evidence="1">A484AB</strain>
    </source>
</reference>
<protein>
    <submittedName>
        <fullName evidence="1">Uncharacterized protein</fullName>
    </submittedName>
</protein>
<gene>
    <name evidence="1" type="ORF">PACLA_8A012327</name>
</gene>